<keyword evidence="2" id="KW-0808">Transferase</keyword>
<organism evidence="2 3">
    <name type="scientific">Symbiodinium microadriaticum</name>
    <name type="common">Dinoflagellate</name>
    <name type="synonym">Zooxanthella microadriatica</name>
    <dbReference type="NCBI Taxonomy" id="2951"/>
    <lineage>
        <taxon>Eukaryota</taxon>
        <taxon>Sar</taxon>
        <taxon>Alveolata</taxon>
        <taxon>Dinophyceae</taxon>
        <taxon>Suessiales</taxon>
        <taxon>Symbiodiniaceae</taxon>
        <taxon>Symbiodinium</taxon>
    </lineage>
</organism>
<feature type="compositionally biased region" description="Polar residues" evidence="1">
    <location>
        <begin position="1053"/>
        <end position="1083"/>
    </location>
</feature>
<dbReference type="SUPFAM" id="SSF53335">
    <property type="entry name" value="S-adenosyl-L-methionine-dependent methyltransferases"/>
    <property type="match status" value="1"/>
</dbReference>
<dbReference type="EMBL" id="LSRX01001232">
    <property type="protein sequence ID" value="OLP81997.1"/>
    <property type="molecule type" value="Genomic_DNA"/>
</dbReference>
<name>A0A1Q9CGL8_SYMMI</name>
<dbReference type="Gene3D" id="3.40.50.150">
    <property type="entry name" value="Vaccinia Virus protein VP39"/>
    <property type="match status" value="1"/>
</dbReference>
<dbReference type="InterPro" id="IPR029063">
    <property type="entry name" value="SAM-dependent_MTases_sf"/>
</dbReference>
<sequence>MGYQESVRLLGFGAVCGVVLGVPVSRRFGYPGNERCWGDGYDFFYCCELSPATRESCWKGGWTFNACCFSEITWVVGFPGNVSCWDPGPAKQLSFHRCCDRSVASPPTGHCWHGGRSFETCCYRDPYVQEHIRLPLDRAVQHPGKPDCWTKEFDFDICCNEQLRAQDSMHFCWDDVHTFESCCFRLLSDSDPQRGSFIAGLAHGASSNAKGIEEFLEVAHSILPDGRPASDIVAGAFVASKGWTYHVPLGIYLAPLRDLPVKVLEIGLGCGTGQSPSREPGDDFWKDYDTKAAEGGGFPPGGSMQIWQKWFRHPDVQLWSAELEPKCVANAMSAGLKFNLLMGDQSDPETLRHWIQTAGGHFDVVIDDAAHSNAATRTAFQALWPHVQPGGIYIIEDLVWSRNPRVQGAKNKEVMPFVDTIKEWIDQLLIDPAQTFSGSSDGRFEESRLGSSQAEVIEKRFPELLSKDNVYRVQDPLPGPASIVSISVGFQGKTAAGSMSLLSGAGVPRLLRLSACLQGLLIELTGWGLAELQASQSALSLVSQMSHAASTADASKVCPVSIIAVFVPKQTAVQAMANWTRCCCVASFALLLLWARFADAAPVTPCLPHAIPESARKNVVVDGESMPLGIWTSSFDSATIVSKIYEIIAQERLGFNTIMDFGNTSRTQVFKLAGCDHDSVEMTNVRNCGPPRRFHISMEFWYAASPWWSSWAREIGEHAPVNLGSIGYQGKEGLYVMETALQKALEGRGLALEYYRSYNASWFYPARYASVVSDVDLNKLQACADSVEGYFPDLGTVYFASTGDADGVEQVNGTTRLKCWQQKWWPAPACRHNVPGCVAVVSGGAGWGWPEMIQQAFFHNMPLAFATAQHGPENYYVSLNRQLQSLLYWWMPDTTFKLENPSRVIFPPNSPAEYAKQIFKTQQDNINLTKWAAVGMEASADRAVALARNLFITDDEISQILAQHVAVDPWQTACNWLRGTSVWMSWLPTACTAGQGLVNSSGHWVLDRSLAVACQACPAETRSVEQGSTRVCLRCAGGDSIDIPCEPRKSEAQADSMQPEEASQQSQVAGFSESRMASASTDTDPPLGNATEPVFFFYSWPYMLQQPLLTRCGSDAVDLRRLCATNISEEYCVLVHRRPGYAKEQKQNVVPALAGCSCANAALEAEQGDISWNFQQLSHVTFLRLQLAKHSFLHWSGPGNEVLQYRDVVFGTPHSAMGFIGHPSLLELLRRWAYYEEASLANAEKGESFECSGQADCQVKRFLTVLEWLMVARCSFVERGILSTWEWANEDSQESTEVAAFTYHTLLVEGIFGDFLMDGDDPIWGPSVRLLLRTLQQEIAEDFGVKFKVTSPWCQSAEADPPAEVARLFADLDFSWFSWLCSLDLEDHQASKQETGVQAVQDTVQASEHSCAGKGEVTRGRHGDLLFHVLGQALVVPGHRLTDSEAEVEVVVFTSSMDGCFPGVHEKAGHLLSQPHVALYPWQCSFAGDDLVWDVPAVPISIMGFALTLLCPVPAVLRLRPAEPFMLRLFSETHGVELPVPICTGSDGDGVYNKKRLMLAVCLRIHYDVGGLLSDSGFPFLIRDWLNFHRLAGVARFVIYDDDGSFREVEPNLMRDPQVTYFPRWSESAMPEVSSTLGKHNKNLLAIQSNSHCAMLLKGQVDWIAMLPGLDTYLWAANSSQRAIAVKTVFESLEPDRHDVAALQLSEVQYMQGDHPKGETLLSYRMRGPAKDMISHTLVLNPDNVLEVGPHFAVPRPGARLVTVDAELLRANHYIDFVGSGGKTRCENCTTASDTLSSELEEELIFFRSEERLRRLLWPSPQR</sequence>
<comment type="caution">
    <text evidence="2">The sequence shown here is derived from an EMBL/GenBank/DDBJ whole genome shotgun (WGS) entry which is preliminary data.</text>
</comment>
<dbReference type="OrthoDB" id="415069at2759"/>
<keyword evidence="2" id="KW-0489">Methyltransferase</keyword>
<accession>A0A1Q9CGL8</accession>
<dbReference type="Proteomes" id="UP000186817">
    <property type="component" value="Unassembled WGS sequence"/>
</dbReference>
<evidence type="ECO:0000256" key="1">
    <source>
        <dbReference type="SAM" id="MobiDB-lite"/>
    </source>
</evidence>
<proteinExistence type="predicted"/>
<gene>
    <name evidence="2" type="primary">mycE</name>
    <name evidence="2" type="ORF">AK812_SmicGene37376</name>
</gene>
<reference evidence="2 3" key="1">
    <citation type="submission" date="2016-02" db="EMBL/GenBank/DDBJ databases">
        <title>Genome analysis of coral dinoflagellate symbionts highlights evolutionary adaptations to a symbiotic lifestyle.</title>
        <authorList>
            <person name="Aranda M."/>
            <person name="Li Y."/>
            <person name="Liew Y.J."/>
            <person name="Baumgarten S."/>
            <person name="Simakov O."/>
            <person name="Wilson M."/>
            <person name="Piel J."/>
            <person name="Ashoor H."/>
            <person name="Bougouffa S."/>
            <person name="Bajic V.B."/>
            <person name="Ryu T."/>
            <person name="Ravasi T."/>
            <person name="Bayer T."/>
            <person name="Micklem G."/>
            <person name="Kim H."/>
            <person name="Bhak J."/>
            <person name="Lajeunesse T.C."/>
            <person name="Voolstra C.R."/>
        </authorList>
    </citation>
    <scope>NUCLEOTIDE SEQUENCE [LARGE SCALE GENOMIC DNA]</scope>
    <source>
        <strain evidence="2 3">CCMP2467</strain>
    </source>
</reference>
<evidence type="ECO:0000313" key="3">
    <source>
        <dbReference type="Proteomes" id="UP000186817"/>
    </source>
</evidence>
<dbReference type="GO" id="GO:0032259">
    <property type="term" value="P:methylation"/>
    <property type="evidence" value="ECO:0007669"/>
    <property type="project" value="UniProtKB-KW"/>
</dbReference>
<dbReference type="GO" id="GO:0008168">
    <property type="term" value="F:methyltransferase activity"/>
    <property type="evidence" value="ECO:0007669"/>
    <property type="project" value="UniProtKB-KW"/>
</dbReference>
<protein>
    <submittedName>
        <fullName evidence="2">Mycinamicin VI 2''-O-methyltransferase</fullName>
    </submittedName>
</protein>
<evidence type="ECO:0000313" key="2">
    <source>
        <dbReference type="EMBL" id="OLP81997.1"/>
    </source>
</evidence>
<feature type="region of interest" description="Disordered" evidence="1">
    <location>
        <begin position="1049"/>
        <end position="1087"/>
    </location>
</feature>
<keyword evidence="3" id="KW-1185">Reference proteome</keyword>